<accession>A0ABU9FJ05</accession>
<evidence type="ECO:0000313" key="2">
    <source>
        <dbReference type="Proteomes" id="UP001312893"/>
    </source>
</evidence>
<dbReference type="Proteomes" id="UP001312893">
    <property type="component" value="Unassembled WGS sequence"/>
</dbReference>
<organism evidence="1 2">
    <name type="scientific">Raoultella lignicola</name>
    <dbReference type="NCBI Taxonomy" id="3040939"/>
    <lineage>
        <taxon>Bacteria</taxon>
        <taxon>Pseudomonadati</taxon>
        <taxon>Pseudomonadota</taxon>
        <taxon>Gammaproteobacteria</taxon>
        <taxon>Enterobacterales</taxon>
        <taxon>Enterobacteriaceae</taxon>
        <taxon>Klebsiella/Raoultella group</taxon>
        <taxon>Raoultella</taxon>
    </lineage>
</organism>
<comment type="caution">
    <text evidence="1">The sequence shown here is derived from an EMBL/GenBank/DDBJ whole genome shotgun (WGS) entry which is preliminary data.</text>
</comment>
<reference evidence="1 2" key="1">
    <citation type="submission" date="2024-04" db="EMBL/GenBank/DDBJ databases">
        <title>Two novel Raoultella species associated with bleeding cankers of broadleaf hosts, Raoultella scottia sp. nov. and Raoultella lignicola sp. nov.</title>
        <authorList>
            <person name="Brady C.L."/>
        </authorList>
    </citation>
    <scope>NUCLEOTIDE SEQUENCE [LARGE SCALE GENOMIC DNA]</scope>
    <source>
        <strain evidence="1 2">TW_WC1a.1</strain>
    </source>
</reference>
<proteinExistence type="predicted"/>
<name>A0ABU9FJ05_9ENTR</name>
<gene>
    <name evidence="1" type="ORF">QFI96_025415</name>
</gene>
<sequence>MRRLREDASAGTVPGGAALTGLPAAILSPRSPDRRYAPPPGRCIGWHGSRWRYADRATRRDAVAP</sequence>
<protein>
    <submittedName>
        <fullName evidence="1">Uncharacterized protein</fullName>
    </submittedName>
</protein>
<evidence type="ECO:0000313" key="1">
    <source>
        <dbReference type="EMBL" id="MEL0555024.1"/>
    </source>
</evidence>
<dbReference type="RefSeq" id="WP_331851662.1">
    <property type="nucleotide sequence ID" value="NZ_JARXNK020000106.1"/>
</dbReference>
<keyword evidence="2" id="KW-1185">Reference proteome</keyword>
<dbReference type="EMBL" id="JARXNK020000106">
    <property type="protein sequence ID" value="MEL0555024.1"/>
    <property type="molecule type" value="Genomic_DNA"/>
</dbReference>